<evidence type="ECO:0000313" key="2">
    <source>
        <dbReference type="EMBL" id="MET4758815.1"/>
    </source>
</evidence>
<gene>
    <name evidence="2" type="ORF">V5J35_004007</name>
</gene>
<evidence type="ECO:0000313" key="3">
    <source>
        <dbReference type="Proteomes" id="UP001549366"/>
    </source>
</evidence>
<dbReference type="EMBL" id="JBEWTB010000002">
    <property type="protein sequence ID" value="MET4758815.1"/>
    <property type="molecule type" value="Genomic_DNA"/>
</dbReference>
<organism evidence="2 3">
    <name type="scientific">Endozoicomonas lisbonensis</name>
    <dbReference type="NCBI Taxonomy" id="3120522"/>
    <lineage>
        <taxon>Bacteria</taxon>
        <taxon>Pseudomonadati</taxon>
        <taxon>Pseudomonadota</taxon>
        <taxon>Gammaproteobacteria</taxon>
        <taxon>Oceanospirillales</taxon>
        <taxon>Endozoicomonadaceae</taxon>
        <taxon>Endozoicomonas</taxon>
    </lineage>
</organism>
<feature type="region of interest" description="Disordered" evidence="1">
    <location>
        <begin position="57"/>
        <end position="76"/>
    </location>
</feature>
<reference evidence="2 3" key="1">
    <citation type="submission" date="2024-06" db="EMBL/GenBank/DDBJ databases">
        <title>Genomic Encyclopedia of Type Strains, Phase V (KMG-V): Genome sequencing to study the core and pangenomes of soil and plant-associated prokaryotes.</title>
        <authorList>
            <person name="Whitman W."/>
        </authorList>
    </citation>
    <scope>NUCLEOTIDE SEQUENCE [LARGE SCALE GENOMIC DNA]</scope>
    <source>
        <strain evidence="2 3">NE40</strain>
    </source>
</reference>
<evidence type="ECO:0000256" key="1">
    <source>
        <dbReference type="SAM" id="MobiDB-lite"/>
    </source>
</evidence>
<keyword evidence="3" id="KW-1185">Reference proteome</keyword>
<proteinExistence type="predicted"/>
<dbReference type="Proteomes" id="UP001549366">
    <property type="component" value="Unassembled WGS sequence"/>
</dbReference>
<accession>A0ABV2SM15</accession>
<sequence>MNTEKTSDLLNELERLKVLLDKNSAFEKASENIPLLTDVIDGQTPAESGRQTVAVINLGDPGNINSNDNNDDSTTELRHKLRTEGRRLIRNLIDEELVRIESRLSKELNSHLEQLLDEIQPVSEPPTSPWEP</sequence>
<comment type="caution">
    <text evidence="2">The sequence shown here is derived from an EMBL/GenBank/DDBJ whole genome shotgun (WGS) entry which is preliminary data.</text>
</comment>
<name>A0ABV2SM15_9GAMM</name>
<protein>
    <submittedName>
        <fullName evidence="2">Uncharacterized protein</fullName>
    </submittedName>
</protein>
<dbReference type="RefSeq" id="WP_354008863.1">
    <property type="nucleotide sequence ID" value="NZ_JBEWTA010000001.1"/>
</dbReference>